<proteinExistence type="predicted"/>
<reference evidence="1" key="1">
    <citation type="journal article" date="2019" name="bioRxiv">
        <title>The Genome of the Zebra Mussel, Dreissena polymorpha: A Resource for Invasive Species Research.</title>
        <authorList>
            <person name="McCartney M.A."/>
            <person name="Auch B."/>
            <person name="Kono T."/>
            <person name="Mallez S."/>
            <person name="Zhang Y."/>
            <person name="Obille A."/>
            <person name="Becker A."/>
            <person name="Abrahante J.E."/>
            <person name="Garbe J."/>
            <person name="Badalamenti J.P."/>
            <person name="Herman A."/>
            <person name="Mangelson H."/>
            <person name="Liachko I."/>
            <person name="Sullivan S."/>
            <person name="Sone E.D."/>
            <person name="Koren S."/>
            <person name="Silverstein K.A.T."/>
            <person name="Beckman K.B."/>
            <person name="Gohl D.M."/>
        </authorList>
    </citation>
    <scope>NUCLEOTIDE SEQUENCE</scope>
    <source>
        <strain evidence="1">Duluth1</strain>
        <tissue evidence="1">Whole animal</tissue>
    </source>
</reference>
<dbReference type="AlphaFoldDB" id="A0A9D4GT64"/>
<dbReference type="EMBL" id="JAIWYP010000005">
    <property type="protein sequence ID" value="KAH3821070.1"/>
    <property type="molecule type" value="Genomic_DNA"/>
</dbReference>
<dbReference type="Proteomes" id="UP000828390">
    <property type="component" value="Unassembled WGS sequence"/>
</dbReference>
<keyword evidence="2" id="KW-1185">Reference proteome</keyword>
<name>A0A9D4GT64_DREPO</name>
<organism evidence="1 2">
    <name type="scientific">Dreissena polymorpha</name>
    <name type="common">Zebra mussel</name>
    <name type="synonym">Mytilus polymorpha</name>
    <dbReference type="NCBI Taxonomy" id="45954"/>
    <lineage>
        <taxon>Eukaryota</taxon>
        <taxon>Metazoa</taxon>
        <taxon>Spiralia</taxon>
        <taxon>Lophotrochozoa</taxon>
        <taxon>Mollusca</taxon>
        <taxon>Bivalvia</taxon>
        <taxon>Autobranchia</taxon>
        <taxon>Heteroconchia</taxon>
        <taxon>Euheterodonta</taxon>
        <taxon>Imparidentia</taxon>
        <taxon>Neoheterodontei</taxon>
        <taxon>Myida</taxon>
        <taxon>Dreissenoidea</taxon>
        <taxon>Dreissenidae</taxon>
        <taxon>Dreissena</taxon>
    </lineage>
</organism>
<reference evidence="1" key="2">
    <citation type="submission" date="2020-11" db="EMBL/GenBank/DDBJ databases">
        <authorList>
            <person name="McCartney M.A."/>
            <person name="Auch B."/>
            <person name="Kono T."/>
            <person name="Mallez S."/>
            <person name="Becker A."/>
            <person name="Gohl D.M."/>
            <person name="Silverstein K.A.T."/>
            <person name="Koren S."/>
            <person name="Bechman K.B."/>
            <person name="Herman A."/>
            <person name="Abrahante J.E."/>
            <person name="Garbe J."/>
        </authorList>
    </citation>
    <scope>NUCLEOTIDE SEQUENCE</scope>
    <source>
        <strain evidence="1">Duluth1</strain>
        <tissue evidence="1">Whole animal</tissue>
    </source>
</reference>
<evidence type="ECO:0000313" key="2">
    <source>
        <dbReference type="Proteomes" id="UP000828390"/>
    </source>
</evidence>
<gene>
    <name evidence="1" type="ORF">DPMN_122827</name>
</gene>
<protein>
    <submittedName>
        <fullName evidence="1">Uncharacterized protein</fullName>
    </submittedName>
</protein>
<sequence>MSTYQNNWRIKSREFKCNAPSGPNFVLTCCNYCKDADSNNSTDSSDNPCQSLFPKPLCAWIMLYRQRKQSHIHLRVPISLHWTAL</sequence>
<accession>A0A9D4GT64</accession>
<comment type="caution">
    <text evidence="1">The sequence shown here is derived from an EMBL/GenBank/DDBJ whole genome shotgun (WGS) entry which is preliminary data.</text>
</comment>
<evidence type="ECO:0000313" key="1">
    <source>
        <dbReference type="EMBL" id="KAH3821070.1"/>
    </source>
</evidence>